<gene>
    <name evidence="1" type="ORF">SAMN04488571_101127</name>
</gene>
<evidence type="ECO:0000313" key="2">
    <source>
        <dbReference type="Proteomes" id="UP000326500"/>
    </source>
</evidence>
<evidence type="ECO:0008006" key="3">
    <source>
        <dbReference type="Google" id="ProtNLM"/>
    </source>
</evidence>
<dbReference type="STRING" id="2200.GCA_001571405_00872"/>
<dbReference type="Proteomes" id="UP000326500">
    <property type="component" value="Unassembled WGS sequence"/>
</dbReference>
<reference evidence="1 2" key="1">
    <citation type="submission" date="2016-10" db="EMBL/GenBank/DDBJ databases">
        <authorList>
            <person name="Varghese N."/>
            <person name="Submissions S."/>
        </authorList>
    </citation>
    <scope>NUCLEOTIDE SEQUENCE [LARGE SCALE GENOMIC DNA]</scope>
    <source>
        <strain evidence="1 2">DSM 2373</strain>
    </source>
</reference>
<organism evidence="1 2">
    <name type="scientific">Methanoculleus thermophilus</name>
    <dbReference type="NCBI Taxonomy" id="2200"/>
    <lineage>
        <taxon>Archaea</taxon>
        <taxon>Methanobacteriati</taxon>
        <taxon>Methanobacteriota</taxon>
        <taxon>Stenosarchaea group</taxon>
        <taxon>Methanomicrobia</taxon>
        <taxon>Methanomicrobiales</taxon>
        <taxon>Methanomicrobiaceae</taxon>
        <taxon>Methanoculleus</taxon>
    </lineage>
</organism>
<dbReference type="AlphaFoldDB" id="A0A1G8WVR8"/>
<sequence>MIRKENYIREVVGLISGLLVSGEAADLLAYLVAESRLPGVRANLELAGAFSETVREFAAADSDIQHVLWDLCVEFASVDPEDAPADDPHEFLSICGVLGIGAIGSVSPACADKAVAYLVEASTDPRWRVRDAVVTGVRDLLARQRDTAVPRLEGWVEGGSWLAMRAAVEGVAAPDLLAEPELAEMALRLHRKALIRVYMAKERGSDDFLALKRALGSTLSQVVTALPGIGFEYLRQLATLDDQDIRWIVRENLKEDRLANRYPETVEHIRAQLT</sequence>
<dbReference type="OrthoDB" id="105546at2157"/>
<dbReference type="RefSeq" id="WP_066956002.1">
    <property type="nucleotide sequence ID" value="NZ_BCNX01000006.1"/>
</dbReference>
<dbReference type="SUPFAM" id="SSF48371">
    <property type="entry name" value="ARM repeat"/>
    <property type="match status" value="1"/>
</dbReference>
<proteinExistence type="predicted"/>
<accession>A0A1G8WVR8</accession>
<dbReference type="InterPro" id="IPR016024">
    <property type="entry name" value="ARM-type_fold"/>
</dbReference>
<protein>
    <recommendedName>
        <fullName evidence="3">HEAT repeat-containing protein</fullName>
    </recommendedName>
</protein>
<evidence type="ECO:0000313" key="1">
    <source>
        <dbReference type="EMBL" id="SDJ82324.1"/>
    </source>
</evidence>
<dbReference type="EMBL" id="FNFT01000001">
    <property type="protein sequence ID" value="SDJ82324.1"/>
    <property type="molecule type" value="Genomic_DNA"/>
</dbReference>
<keyword evidence="2" id="KW-1185">Reference proteome</keyword>
<name>A0A1G8WVR8_9EURY</name>